<accession>A0A0P8W4W1</accession>
<evidence type="ECO:0000256" key="1">
    <source>
        <dbReference type="SAM" id="SignalP"/>
    </source>
</evidence>
<feature type="chain" id="PRO_5039462778" evidence="1">
    <location>
        <begin position="19"/>
        <end position="270"/>
    </location>
</feature>
<keyword evidence="3" id="KW-1185">Reference proteome</keyword>
<dbReference type="OrthoDB" id="9779098at2"/>
<keyword evidence="1" id="KW-0732">Signal</keyword>
<evidence type="ECO:0000313" key="3">
    <source>
        <dbReference type="Proteomes" id="UP000050326"/>
    </source>
</evidence>
<reference evidence="2 3" key="1">
    <citation type="submission" date="2015-09" db="EMBL/GenBank/DDBJ databases">
        <title>Genome sequence of Oxobacter pfennigii DSM 3222.</title>
        <authorList>
            <person name="Poehlein A."/>
            <person name="Bengelsdorf F.R."/>
            <person name="Schiel-Bengelsdorf B."/>
            <person name="Duerre P."/>
            <person name="Daniel R."/>
        </authorList>
    </citation>
    <scope>NUCLEOTIDE SEQUENCE [LARGE SCALE GENOMIC DNA]</scope>
    <source>
        <strain evidence="2 3">DSM 3222</strain>
    </source>
</reference>
<gene>
    <name evidence="2" type="ORF">OXPF_36330</name>
</gene>
<feature type="signal peptide" evidence="1">
    <location>
        <begin position="1"/>
        <end position="18"/>
    </location>
</feature>
<dbReference type="Proteomes" id="UP000050326">
    <property type="component" value="Unassembled WGS sequence"/>
</dbReference>
<dbReference type="PATRIC" id="fig|36849.3.peg.3837"/>
<sequence length="270" mass="30179">MKRILALLICMMMFISTAGCDKKGMTGDTVTFTGIIEEIYDNSILVSVVEDVEFDKARVQFASDLKIPFNLIVGQQVKITILPEIRESYPVQVTAVAIELDAEPAAPDPAKADYSVSFYRADSYKDNGFDFIASKANNSGSLAISSRKHIPVISVEDKASLEEFVKGAREYFQVDTAYGDSEAFAGILDKYDDEYFEKNYLLILYTQEPSGSIRHKIKDTSIDGDTLTVIVEAIVPEMGTADMADWFMVLEFNKEEIKGCEKFDAYYESK</sequence>
<dbReference type="AlphaFoldDB" id="A0A0P8W4W1"/>
<dbReference type="STRING" id="36849.OXPF_36330"/>
<dbReference type="PROSITE" id="PS51257">
    <property type="entry name" value="PROKAR_LIPOPROTEIN"/>
    <property type="match status" value="1"/>
</dbReference>
<name>A0A0P8W4W1_9CLOT</name>
<dbReference type="EMBL" id="LKET01000051">
    <property type="protein sequence ID" value="KPU42865.1"/>
    <property type="molecule type" value="Genomic_DNA"/>
</dbReference>
<dbReference type="RefSeq" id="WP_152967799.1">
    <property type="nucleotide sequence ID" value="NZ_LKET01000051.1"/>
</dbReference>
<comment type="caution">
    <text evidence="2">The sequence shown here is derived from an EMBL/GenBank/DDBJ whole genome shotgun (WGS) entry which is preliminary data.</text>
</comment>
<organism evidence="2 3">
    <name type="scientific">Oxobacter pfennigii</name>
    <dbReference type="NCBI Taxonomy" id="36849"/>
    <lineage>
        <taxon>Bacteria</taxon>
        <taxon>Bacillati</taxon>
        <taxon>Bacillota</taxon>
        <taxon>Clostridia</taxon>
        <taxon>Eubacteriales</taxon>
        <taxon>Clostridiaceae</taxon>
        <taxon>Oxobacter</taxon>
    </lineage>
</organism>
<protein>
    <submittedName>
        <fullName evidence="2">Uncharacterized protein</fullName>
    </submittedName>
</protein>
<evidence type="ECO:0000313" key="2">
    <source>
        <dbReference type="EMBL" id="KPU42865.1"/>
    </source>
</evidence>
<proteinExistence type="predicted"/>